<dbReference type="EMBL" id="JAFEUO010000003">
    <property type="protein sequence ID" value="MBM7083488.1"/>
    <property type="molecule type" value="Genomic_DNA"/>
</dbReference>
<accession>A0ABS2JAG3</accession>
<name>A0ABS2JAG3_9ACTN</name>
<dbReference type="Proteomes" id="UP000809587">
    <property type="component" value="Unassembled WGS sequence"/>
</dbReference>
<dbReference type="RefSeq" id="WP_204958657.1">
    <property type="nucleotide sequence ID" value="NZ_JAFEUO010000003.1"/>
</dbReference>
<evidence type="ECO:0000313" key="1">
    <source>
        <dbReference type="EMBL" id="MBM7083488.1"/>
    </source>
</evidence>
<evidence type="ECO:0000313" key="2">
    <source>
        <dbReference type="Proteomes" id="UP000809587"/>
    </source>
</evidence>
<gene>
    <name evidence="1" type="ORF">JQN84_13270</name>
</gene>
<keyword evidence="2" id="KW-1185">Reference proteome</keyword>
<organism evidence="1 2">
    <name type="scientific">Micromonospora humidisoli</name>
    <dbReference type="NCBI Taxonomy" id="2807622"/>
    <lineage>
        <taxon>Bacteria</taxon>
        <taxon>Bacillati</taxon>
        <taxon>Actinomycetota</taxon>
        <taxon>Actinomycetes</taxon>
        <taxon>Micromonosporales</taxon>
        <taxon>Micromonosporaceae</taxon>
        <taxon>Micromonospora</taxon>
    </lineage>
</organism>
<sequence>MDETKERSFLLVAAVVLPSDLIRARRTVRSLVLPHQRRIHFHKERDDRRRQIVTAITTIGVQATVFDAVGHRTTKAARDACLAGLVEYAAKTSAARLVIERDDSTLKADQRLLFDEVRRAGIAGQLRYDHLKAHEECLLAIPDALAWCWARGGHWRTAVRAVVTESHRV</sequence>
<evidence type="ECO:0008006" key="3">
    <source>
        <dbReference type="Google" id="ProtNLM"/>
    </source>
</evidence>
<protein>
    <recommendedName>
        <fullName evidence="3">Resolvase, N terminal domain</fullName>
    </recommendedName>
</protein>
<reference evidence="1 2" key="1">
    <citation type="submission" date="2021-02" db="EMBL/GenBank/DDBJ databases">
        <authorList>
            <person name="Lee D.-H."/>
        </authorList>
    </citation>
    <scope>NUCLEOTIDE SEQUENCE [LARGE SCALE GENOMIC DNA]</scope>
    <source>
        <strain evidence="1 2">MMS20-R2-29</strain>
    </source>
</reference>
<comment type="caution">
    <text evidence="1">The sequence shown here is derived from an EMBL/GenBank/DDBJ whole genome shotgun (WGS) entry which is preliminary data.</text>
</comment>
<proteinExistence type="predicted"/>